<dbReference type="RefSeq" id="WP_179006855.1">
    <property type="nucleotide sequence ID" value="NZ_JBHSCO010000004.1"/>
</dbReference>
<organism evidence="1 2">
    <name type="scientific">Flavobacterium quisquiliarum</name>
    <dbReference type="NCBI Taxonomy" id="1834436"/>
    <lineage>
        <taxon>Bacteria</taxon>
        <taxon>Pseudomonadati</taxon>
        <taxon>Bacteroidota</taxon>
        <taxon>Flavobacteriia</taxon>
        <taxon>Flavobacteriales</taxon>
        <taxon>Flavobacteriaceae</taxon>
        <taxon>Flavobacterium</taxon>
    </lineage>
</organism>
<proteinExistence type="predicted"/>
<accession>A0ABV8W5R0</accession>
<keyword evidence="2" id="KW-1185">Reference proteome</keyword>
<comment type="caution">
    <text evidence="1">The sequence shown here is derived from an EMBL/GenBank/DDBJ whole genome shotgun (WGS) entry which is preliminary data.</text>
</comment>
<gene>
    <name evidence="1" type="ORF">ACFOY0_14155</name>
</gene>
<reference evidence="2" key="1">
    <citation type="journal article" date="2019" name="Int. J. Syst. Evol. Microbiol.">
        <title>The Global Catalogue of Microorganisms (GCM) 10K type strain sequencing project: providing services to taxonomists for standard genome sequencing and annotation.</title>
        <authorList>
            <consortium name="The Broad Institute Genomics Platform"/>
            <consortium name="The Broad Institute Genome Sequencing Center for Infectious Disease"/>
            <person name="Wu L."/>
            <person name="Ma J."/>
        </authorList>
    </citation>
    <scope>NUCLEOTIDE SEQUENCE [LARGE SCALE GENOMIC DNA]</scope>
    <source>
        <strain evidence="2">CGMCC 1.15345</strain>
    </source>
</reference>
<evidence type="ECO:0000313" key="2">
    <source>
        <dbReference type="Proteomes" id="UP001595719"/>
    </source>
</evidence>
<evidence type="ECO:0000313" key="1">
    <source>
        <dbReference type="EMBL" id="MFC4392137.1"/>
    </source>
</evidence>
<dbReference type="Proteomes" id="UP001595719">
    <property type="component" value="Unassembled WGS sequence"/>
</dbReference>
<sequence>MNFEVLNIRKIEAVTGNFKLHEDYILSYDHFDGWTQRLLNLGIYIDIIFECKVKLHFRDRNMEKFEKQFECEIPFEIKNIILKVLNLDHVLLKHYYADMAMEDMGHEDIVINHNGVSHNIGIGILLKKPRAENPSENLFFDLIQLLEKWQEEIYNECLTELTPSSQIPIDQKRKRRK</sequence>
<protein>
    <submittedName>
        <fullName evidence="1">Uncharacterized protein</fullName>
    </submittedName>
</protein>
<dbReference type="EMBL" id="JBHSCO010000004">
    <property type="protein sequence ID" value="MFC4392137.1"/>
    <property type="molecule type" value="Genomic_DNA"/>
</dbReference>
<name>A0ABV8W5R0_9FLAO</name>